<dbReference type="Proteomes" id="UP001148018">
    <property type="component" value="Unassembled WGS sequence"/>
</dbReference>
<gene>
    <name evidence="2" type="ORF">NHX12_025468</name>
</gene>
<proteinExistence type="predicted"/>
<feature type="chain" id="PRO_5040106254" evidence="1">
    <location>
        <begin position="18"/>
        <end position="109"/>
    </location>
</feature>
<dbReference type="EMBL" id="JANIIK010000040">
    <property type="protein sequence ID" value="KAJ3608421.1"/>
    <property type="molecule type" value="Genomic_DNA"/>
</dbReference>
<keyword evidence="3" id="KW-1185">Reference proteome</keyword>
<evidence type="ECO:0000256" key="1">
    <source>
        <dbReference type="SAM" id="SignalP"/>
    </source>
</evidence>
<organism evidence="2 3">
    <name type="scientific">Muraenolepis orangiensis</name>
    <name type="common">Patagonian moray cod</name>
    <dbReference type="NCBI Taxonomy" id="630683"/>
    <lineage>
        <taxon>Eukaryota</taxon>
        <taxon>Metazoa</taxon>
        <taxon>Chordata</taxon>
        <taxon>Craniata</taxon>
        <taxon>Vertebrata</taxon>
        <taxon>Euteleostomi</taxon>
        <taxon>Actinopterygii</taxon>
        <taxon>Neopterygii</taxon>
        <taxon>Teleostei</taxon>
        <taxon>Neoteleostei</taxon>
        <taxon>Acanthomorphata</taxon>
        <taxon>Zeiogadaria</taxon>
        <taxon>Gadariae</taxon>
        <taxon>Gadiformes</taxon>
        <taxon>Muraenolepidoidei</taxon>
        <taxon>Muraenolepididae</taxon>
        <taxon>Muraenolepis</taxon>
    </lineage>
</organism>
<evidence type="ECO:0000313" key="2">
    <source>
        <dbReference type="EMBL" id="KAJ3608421.1"/>
    </source>
</evidence>
<name>A0A9Q0EK76_9TELE</name>
<feature type="signal peptide" evidence="1">
    <location>
        <begin position="1"/>
        <end position="17"/>
    </location>
</feature>
<accession>A0A9Q0EK76</accession>
<dbReference type="AlphaFoldDB" id="A0A9Q0EK76"/>
<keyword evidence="1" id="KW-0732">Signal</keyword>
<comment type="caution">
    <text evidence="2">The sequence shown here is derived from an EMBL/GenBank/DDBJ whole genome shotgun (WGS) entry which is preliminary data.</text>
</comment>
<sequence length="109" mass="11562">MVTLIQTLLLLTTVSLGQTISVSSRPYVCHIVPGLSPETVVFLTAKALWRGLRKSLVAWASQKPCGVGFTKALWRGLRKSQPKSGGLGLVRVSPGDVSLGTARHRAAPG</sequence>
<evidence type="ECO:0000313" key="3">
    <source>
        <dbReference type="Proteomes" id="UP001148018"/>
    </source>
</evidence>
<reference evidence="2" key="1">
    <citation type="submission" date="2022-07" db="EMBL/GenBank/DDBJ databases">
        <title>Chromosome-level genome of Muraenolepis orangiensis.</title>
        <authorList>
            <person name="Kim J."/>
        </authorList>
    </citation>
    <scope>NUCLEOTIDE SEQUENCE</scope>
    <source>
        <strain evidence="2">KU_S4_2022</strain>
        <tissue evidence="2">Muscle</tissue>
    </source>
</reference>
<protein>
    <submittedName>
        <fullName evidence="2">Uncharacterized protein</fullName>
    </submittedName>
</protein>